<feature type="compositionally biased region" description="Low complexity" evidence="4">
    <location>
        <begin position="133"/>
        <end position="142"/>
    </location>
</feature>
<reference evidence="6" key="3">
    <citation type="submission" date="2018-08" db="EMBL/GenBank/DDBJ databases">
        <title>Leveraging single-cell genomics to expand the Fungal Tree of Life.</title>
        <authorList>
            <consortium name="DOE Joint Genome Institute"/>
            <person name="Ahrendt S.R."/>
            <person name="Quandt C.A."/>
            <person name="Ciobanu D."/>
            <person name="Clum A."/>
            <person name="Salamov A."/>
            <person name="Andreopoulos B."/>
            <person name="Cheng J.-F."/>
            <person name="Woyke T."/>
            <person name="Pelin A."/>
            <person name="Henrissat B."/>
            <person name="Reynolds N."/>
            <person name="Benny G.L."/>
            <person name="Smith M.E."/>
            <person name="James T.Y."/>
            <person name="Grigoriev I.V."/>
        </authorList>
    </citation>
    <scope>NUCLEOTIDE SEQUENCE</scope>
    <source>
        <strain evidence="6">ATCC 52028</strain>
    </source>
</reference>
<evidence type="ECO:0000313" key="8">
    <source>
        <dbReference type="Proteomes" id="UP000268535"/>
    </source>
</evidence>
<dbReference type="GO" id="GO:0003735">
    <property type="term" value="F:structural constituent of ribosome"/>
    <property type="evidence" value="ECO:0007669"/>
    <property type="project" value="InterPro"/>
</dbReference>
<dbReference type="FunFam" id="2.30.170.20:FF:000003">
    <property type="entry name" value="60S ribosomal protein L24"/>
    <property type="match status" value="1"/>
</dbReference>
<accession>A0A4P9WU26</accession>
<dbReference type="EMBL" id="ML009619">
    <property type="protein sequence ID" value="RKO96789.1"/>
    <property type="molecule type" value="Genomic_DNA"/>
</dbReference>
<evidence type="ECO:0000256" key="2">
    <source>
        <dbReference type="ARBA" id="ARBA00022980"/>
    </source>
</evidence>
<dbReference type="STRING" id="1555241.A0A4P9WU26"/>
<proteinExistence type="inferred from homology"/>
<keyword evidence="2" id="KW-0689">Ribosomal protein</keyword>
<name>A0A4P9WU26_9FUNG</name>
<comment type="similarity">
    <text evidence="1">Belongs to the eukaryotic ribosomal protein eL24 family.</text>
</comment>
<dbReference type="Gene3D" id="2.30.170.20">
    <property type="entry name" value="Ribosomal protein L24e"/>
    <property type="match status" value="1"/>
</dbReference>
<feature type="domain" description="Large ribosomal subunit protein eL24-related N-terminal" evidence="5">
    <location>
        <begin position="2"/>
        <end position="65"/>
    </location>
</feature>
<evidence type="ECO:0000259" key="5">
    <source>
        <dbReference type="Pfam" id="PF01246"/>
    </source>
</evidence>
<dbReference type="GO" id="GO:0002181">
    <property type="term" value="P:cytoplasmic translation"/>
    <property type="evidence" value="ECO:0007669"/>
    <property type="project" value="TreeGrafter"/>
</dbReference>
<evidence type="ECO:0000313" key="7">
    <source>
        <dbReference type="EMBL" id="RKO99000.1"/>
    </source>
</evidence>
<dbReference type="InterPro" id="IPR000988">
    <property type="entry name" value="Ribosomal_eL24-rel_N"/>
</dbReference>
<evidence type="ECO:0000256" key="3">
    <source>
        <dbReference type="ARBA" id="ARBA00023274"/>
    </source>
</evidence>
<dbReference type="OrthoDB" id="1727108at2759"/>
<evidence type="ECO:0000313" key="6">
    <source>
        <dbReference type="EMBL" id="RKO96789.1"/>
    </source>
</evidence>
<reference evidence="7" key="2">
    <citation type="submission" date="2018-04" db="EMBL/GenBank/DDBJ databases">
        <title>Leveraging single-cell genomics to expand the Fungal Tree of Life.</title>
        <authorList>
            <consortium name="DOE Joint Genome Institute"/>
            <person name="Ahrendt S.R."/>
            <person name="Quandt C.A."/>
            <person name="Ciobanu D."/>
            <person name="Clum A."/>
            <person name="Salamov A."/>
            <person name="Andreopoulos B."/>
            <person name="Cheng J.-F."/>
            <person name="Woyke T."/>
            <person name="Pelin A."/>
            <person name="Henrissat B."/>
            <person name="Benny G.L."/>
            <person name="Smith M.E."/>
            <person name="James T.Y."/>
            <person name="Grigoriev I.V."/>
        </authorList>
    </citation>
    <scope>NUCLEOTIDE SEQUENCE</scope>
    <source>
        <strain evidence="7">ATCC 52028</strain>
    </source>
</reference>
<dbReference type="PROSITE" id="PS01073">
    <property type="entry name" value="RIBOSOMAL_L24E"/>
    <property type="match status" value="1"/>
</dbReference>
<dbReference type="Proteomes" id="UP000268535">
    <property type="component" value="Unassembled WGS sequence"/>
</dbReference>
<sequence>FRLDTCSFSGFKIYPGHGSMYIRGDSRSFRFANSKAHRYFLQRLKPSKLDWTTVFRRINKKGAQEATRKSKSRKVTKAPRAVAGATLEDIQAKRAAAPELRALAAAKKASDKKSAADKDAKKVAKKAAKKAAKVAGIANKAAPKVSKQQAKG</sequence>
<dbReference type="EMBL" id="ML014332">
    <property type="protein sequence ID" value="RKO99000.1"/>
    <property type="molecule type" value="Genomic_DNA"/>
</dbReference>
<feature type="region of interest" description="Disordered" evidence="4">
    <location>
        <begin position="133"/>
        <end position="152"/>
    </location>
</feature>
<feature type="region of interest" description="Disordered" evidence="4">
    <location>
        <begin position="61"/>
        <end position="80"/>
    </location>
</feature>
<keyword evidence="9" id="KW-1185">Reference proteome</keyword>
<organism evidence="6 8">
    <name type="scientific">Caulochytrium protostelioides</name>
    <dbReference type="NCBI Taxonomy" id="1555241"/>
    <lineage>
        <taxon>Eukaryota</taxon>
        <taxon>Fungi</taxon>
        <taxon>Fungi incertae sedis</taxon>
        <taxon>Chytridiomycota</taxon>
        <taxon>Chytridiomycota incertae sedis</taxon>
        <taxon>Chytridiomycetes</taxon>
        <taxon>Caulochytriales</taxon>
        <taxon>Caulochytriaceae</taxon>
        <taxon>Caulochytrium</taxon>
    </lineage>
</organism>
<dbReference type="InterPro" id="IPR056366">
    <property type="entry name" value="Ribosomal_eL24"/>
</dbReference>
<dbReference type="PANTHER" id="PTHR10792:SF1">
    <property type="entry name" value="RIBOSOMAL PROTEIN L24"/>
    <property type="match status" value="1"/>
</dbReference>
<gene>
    <name evidence="6" type="ORF">CAUPRSCDRAFT_2695</name>
    <name evidence="7" type="ORF">CXG81DRAFT_6171</name>
</gene>
<feature type="non-terminal residue" evidence="6">
    <location>
        <position position="152"/>
    </location>
</feature>
<dbReference type="Proteomes" id="UP000274922">
    <property type="component" value="Unassembled WGS sequence"/>
</dbReference>
<dbReference type="PANTHER" id="PTHR10792">
    <property type="entry name" value="60S RIBOSOMAL PROTEIN L24"/>
    <property type="match status" value="1"/>
</dbReference>
<dbReference type="Pfam" id="PF01246">
    <property type="entry name" value="Ribosomal_L24e"/>
    <property type="match status" value="1"/>
</dbReference>
<evidence type="ECO:0000256" key="4">
    <source>
        <dbReference type="SAM" id="MobiDB-lite"/>
    </source>
</evidence>
<dbReference type="GO" id="GO:0003729">
    <property type="term" value="F:mRNA binding"/>
    <property type="evidence" value="ECO:0007669"/>
    <property type="project" value="TreeGrafter"/>
</dbReference>
<feature type="non-terminal residue" evidence="6">
    <location>
        <position position="1"/>
    </location>
</feature>
<dbReference type="InterPro" id="IPR023442">
    <property type="entry name" value="Ribosomal_eL24_CS"/>
</dbReference>
<dbReference type="GO" id="GO:0022625">
    <property type="term" value="C:cytosolic large ribosomal subunit"/>
    <property type="evidence" value="ECO:0007669"/>
    <property type="project" value="TreeGrafter"/>
</dbReference>
<evidence type="ECO:0000313" key="9">
    <source>
        <dbReference type="Proteomes" id="UP000274922"/>
    </source>
</evidence>
<keyword evidence="3" id="KW-0687">Ribonucleoprotein</keyword>
<dbReference type="AlphaFoldDB" id="A0A4P9WU26"/>
<reference evidence="8 9" key="1">
    <citation type="journal article" date="2018" name="Nat. Microbiol.">
        <title>Leveraging single-cell genomics to expand the fungal tree of life.</title>
        <authorList>
            <person name="Ahrendt S.R."/>
            <person name="Quandt C.A."/>
            <person name="Ciobanu D."/>
            <person name="Clum A."/>
            <person name="Salamov A."/>
            <person name="Andreopoulos B."/>
            <person name="Cheng J.F."/>
            <person name="Woyke T."/>
            <person name="Pelin A."/>
            <person name="Henrissat B."/>
            <person name="Reynolds N.K."/>
            <person name="Benny G.L."/>
            <person name="Smith M.E."/>
            <person name="James T.Y."/>
            <person name="Grigoriev I.V."/>
        </authorList>
    </citation>
    <scope>NUCLEOTIDE SEQUENCE [LARGE SCALE GENOMIC DNA]</scope>
    <source>
        <strain evidence="8 9">ATCC 52028</strain>
    </source>
</reference>
<dbReference type="CDD" id="cd00472">
    <property type="entry name" value="Ribosomal_L24e_L24"/>
    <property type="match status" value="1"/>
</dbReference>
<evidence type="ECO:0000256" key="1">
    <source>
        <dbReference type="ARBA" id="ARBA00005647"/>
    </source>
</evidence>
<dbReference type="SUPFAM" id="SSF57716">
    <property type="entry name" value="Glucocorticoid receptor-like (DNA-binding domain)"/>
    <property type="match status" value="1"/>
</dbReference>
<dbReference type="InterPro" id="IPR038630">
    <property type="entry name" value="L24e/L24_sf"/>
</dbReference>
<dbReference type="Gene3D" id="6.10.250.1270">
    <property type="match status" value="1"/>
</dbReference>
<protein>
    <recommendedName>
        <fullName evidence="5">Large ribosomal subunit protein eL24-related N-terminal domain-containing protein</fullName>
    </recommendedName>
</protein>